<name>A0ABR8HVE9_9CHRO</name>
<accession>A0ABR8HVE9</accession>
<dbReference type="Proteomes" id="UP000636187">
    <property type="component" value="Unassembled WGS sequence"/>
</dbReference>
<reference evidence="2 3" key="1">
    <citation type="journal article" date="2020" name="ISME J.">
        <title>Comparative genomics reveals insights into cyanobacterial evolution and habitat adaptation.</title>
        <authorList>
            <person name="Chen M.Y."/>
            <person name="Teng W.K."/>
            <person name="Zhao L."/>
            <person name="Hu C.X."/>
            <person name="Zhou Y.K."/>
            <person name="Han B.P."/>
            <person name="Song L.R."/>
            <person name="Shu W.S."/>
        </authorList>
    </citation>
    <scope>NUCLEOTIDE SEQUENCE [LARGE SCALE GENOMIC DNA]</scope>
    <source>
        <strain evidence="2 3">FACHB-1344</strain>
    </source>
</reference>
<proteinExistence type="predicted"/>
<dbReference type="Pfam" id="PF14261">
    <property type="entry name" value="DUF4351"/>
    <property type="match status" value="1"/>
</dbReference>
<evidence type="ECO:0000313" key="2">
    <source>
        <dbReference type="EMBL" id="MBD2623493.1"/>
    </source>
</evidence>
<comment type="caution">
    <text evidence="2">The sequence shown here is derived from an EMBL/GenBank/DDBJ whole genome shotgun (WGS) entry which is preliminary data.</text>
</comment>
<sequence length="284" mass="33018">MYDSTCKFIALEYSRDLATWLLGKPLDLTEIKPSELSLEPIRADTLVFLESEELILHIEFQTDPKEDIPYRMLDYATRLYRRYPRKPIHQVVIYLRKSDSPKVRQNDYKQGKTSHQFEVIRLWEQPSEPLLKAPGLFPFAILAQAEKQENLLRQIAQEIEQISDSREQSNLAASTAILAGLVLEKDIIQRLLRKDIMKESVIYQEIWSEGLQEGLEEGRQEGRQEGEANLVLRQLNRRVGDISPELLPNIRSLDLEQLENLGEALLDFQSLEDLEQWLENCRAS</sequence>
<dbReference type="InterPro" id="IPR025587">
    <property type="entry name" value="DUF4351"/>
</dbReference>
<dbReference type="RefSeq" id="WP_190722743.1">
    <property type="nucleotide sequence ID" value="NZ_JACJSW010000184.1"/>
</dbReference>
<dbReference type="EMBL" id="JACJSW010000184">
    <property type="protein sequence ID" value="MBD2623493.1"/>
    <property type="molecule type" value="Genomic_DNA"/>
</dbReference>
<keyword evidence="3" id="KW-1185">Reference proteome</keyword>
<gene>
    <name evidence="2" type="ORF">H6G48_18185</name>
</gene>
<evidence type="ECO:0000313" key="3">
    <source>
        <dbReference type="Proteomes" id="UP000636187"/>
    </source>
</evidence>
<dbReference type="PANTHER" id="PTHR34613">
    <property type="entry name" value="SLL0800 PROTEIN"/>
    <property type="match status" value="1"/>
</dbReference>
<dbReference type="PANTHER" id="PTHR34613:SF1">
    <property type="entry name" value="SLL6017 PROTEIN"/>
    <property type="match status" value="1"/>
</dbReference>
<dbReference type="NCBIfam" id="TIGR01784">
    <property type="entry name" value="T_den_put_tspse"/>
    <property type="match status" value="1"/>
</dbReference>
<feature type="domain" description="DUF4351" evidence="1">
    <location>
        <begin position="220"/>
        <end position="278"/>
    </location>
</feature>
<organism evidence="2 3">
    <name type="scientific">Microcystis flos-aquae FACHB-1344</name>
    <dbReference type="NCBI Taxonomy" id="2692899"/>
    <lineage>
        <taxon>Bacteria</taxon>
        <taxon>Bacillati</taxon>
        <taxon>Cyanobacteriota</taxon>
        <taxon>Cyanophyceae</taxon>
        <taxon>Oscillatoriophycideae</taxon>
        <taxon>Chroococcales</taxon>
        <taxon>Microcystaceae</taxon>
        <taxon>Microcystis</taxon>
    </lineage>
</organism>
<protein>
    <submittedName>
        <fullName evidence="2">Rpn family recombination-promoting nuclease/putative transposase</fullName>
    </submittedName>
</protein>
<evidence type="ECO:0000259" key="1">
    <source>
        <dbReference type="Pfam" id="PF14261"/>
    </source>
</evidence>
<dbReference type="InterPro" id="IPR010106">
    <property type="entry name" value="RpnA"/>
</dbReference>